<evidence type="ECO:0000256" key="5">
    <source>
        <dbReference type="SAM" id="MobiDB-lite"/>
    </source>
</evidence>
<feature type="domain" description="Anoctamin transmembrane" evidence="7">
    <location>
        <begin position="284"/>
        <end position="620"/>
    </location>
</feature>
<dbReference type="OrthoDB" id="296386at2759"/>
<keyword evidence="3 6" id="KW-1133">Transmembrane helix</keyword>
<evidence type="ECO:0000256" key="6">
    <source>
        <dbReference type="SAM" id="Phobius"/>
    </source>
</evidence>
<feature type="transmembrane region" description="Helical" evidence="6">
    <location>
        <begin position="291"/>
        <end position="315"/>
    </location>
</feature>
<evidence type="ECO:0000259" key="7">
    <source>
        <dbReference type="Pfam" id="PF04547"/>
    </source>
</evidence>
<keyword evidence="4 6" id="KW-0472">Membrane</keyword>
<reference evidence="8 9" key="1">
    <citation type="submission" date="2016-07" db="EMBL/GenBank/DDBJ databases">
        <title>Pervasive Adenine N6-methylation of Active Genes in Fungi.</title>
        <authorList>
            <consortium name="DOE Joint Genome Institute"/>
            <person name="Mondo S.J."/>
            <person name="Dannebaum R.O."/>
            <person name="Kuo R.C."/>
            <person name="Labutti K."/>
            <person name="Haridas S."/>
            <person name="Kuo A."/>
            <person name="Salamov A."/>
            <person name="Ahrendt S.R."/>
            <person name="Lipzen A."/>
            <person name="Sullivan W."/>
            <person name="Andreopoulos W.B."/>
            <person name="Clum A."/>
            <person name="Lindquist E."/>
            <person name="Daum C."/>
            <person name="Ramamoorthy G.K."/>
            <person name="Gryganskyi A."/>
            <person name="Culley D."/>
            <person name="Magnuson J.K."/>
            <person name="James T.Y."/>
            <person name="O'Malley M.A."/>
            <person name="Stajich J.E."/>
            <person name="Spatafora J.W."/>
            <person name="Visel A."/>
            <person name="Grigoriev I.V."/>
        </authorList>
    </citation>
    <scope>NUCLEOTIDE SEQUENCE [LARGE SCALE GENOMIC DNA]</scope>
    <source>
        <strain evidence="8 9">PL171</strain>
    </source>
</reference>
<dbReference type="Pfam" id="PF04547">
    <property type="entry name" value="Anoctamin"/>
    <property type="match status" value="1"/>
</dbReference>
<dbReference type="GO" id="GO:0005254">
    <property type="term" value="F:chloride channel activity"/>
    <property type="evidence" value="ECO:0007669"/>
    <property type="project" value="TreeGrafter"/>
</dbReference>
<name>A0A1Y2HW64_9FUNG</name>
<protein>
    <recommendedName>
        <fullName evidence="7">Anoctamin transmembrane domain-containing protein</fullName>
    </recommendedName>
</protein>
<feature type="compositionally biased region" description="Polar residues" evidence="5">
    <location>
        <begin position="57"/>
        <end position="67"/>
    </location>
</feature>
<evidence type="ECO:0000256" key="3">
    <source>
        <dbReference type="ARBA" id="ARBA00022989"/>
    </source>
</evidence>
<dbReference type="GO" id="GO:0016020">
    <property type="term" value="C:membrane"/>
    <property type="evidence" value="ECO:0007669"/>
    <property type="project" value="UniProtKB-SubCell"/>
</dbReference>
<dbReference type="InterPro" id="IPR007632">
    <property type="entry name" value="Anoctamin"/>
</dbReference>
<keyword evidence="2 6" id="KW-0812">Transmembrane</keyword>
<dbReference type="PANTHER" id="PTHR12308">
    <property type="entry name" value="ANOCTAMIN"/>
    <property type="match status" value="1"/>
</dbReference>
<keyword evidence="9" id="KW-1185">Reference proteome</keyword>
<evidence type="ECO:0000313" key="8">
    <source>
        <dbReference type="EMBL" id="ORZ38865.1"/>
    </source>
</evidence>
<evidence type="ECO:0000256" key="1">
    <source>
        <dbReference type="ARBA" id="ARBA00004141"/>
    </source>
</evidence>
<feature type="region of interest" description="Disordered" evidence="5">
    <location>
        <begin position="1"/>
        <end position="67"/>
    </location>
</feature>
<feature type="transmembrane region" description="Helical" evidence="6">
    <location>
        <begin position="455"/>
        <end position="475"/>
    </location>
</feature>
<evidence type="ECO:0000313" key="9">
    <source>
        <dbReference type="Proteomes" id="UP000193411"/>
    </source>
</evidence>
<dbReference type="EMBL" id="MCFL01000007">
    <property type="protein sequence ID" value="ORZ38865.1"/>
    <property type="molecule type" value="Genomic_DNA"/>
</dbReference>
<dbReference type="AlphaFoldDB" id="A0A1Y2HW64"/>
<gene>
    <name evidence="8" type="ORF">BCR44DRAFT_1483156</name>
</gene>
<organism evidence="8 9">
    <name type="scientific">Catenaria anguillulae PL171</name>
    <dbReference type="NCBI Taxonomy" id="765915"/>
    <lineage>
        <taxon>Eukaryota</taxon>
        <taxon>Fungi</taxon>
        <taxon>Fungi incertae sedis</taxon>
        <taxon>Blastocladiomycota</taxon>
        <taxon>Blastocladiomycetes</taxon>
        <taxon>Blastocladiales</taxon>
        <taxon>Catenariaceae</taxon>
        <taxon>Catenaria</taxon>
    </lineage>
</organism>
<dbReference type="PANTHER" id="PTHR12308:SF80">
    <property type="entry name" value="DUF590 FAMILY PROTEIN"/>
    <property type="match status" value="1"/>
</dbReference>
<feature type="compositionally biased region" description="Pro residues" evidence="5">
    <location>
        <begin position="141"/>
        <end position="154"/>
    </location>
</feature>
<accession>A0A1Y2HW64</accession>
<dbReference type="STRING" id="765915.A0A1Y2HW64"/>
<feature type="transmembrane region" description="Helical" evidence="6">
    <location>
        <begin position="413"/>
        <end position="435"/>
    </location>
</feature>
<comment type="caution">
    <text evidence="8">The sequence shown here is derived from an EMBL/GenBank/DDBJ whole genome shotgun (WGS) entry which is preliminary data.</text>
</comment>
<feature type="transmembrane region" description="Helical" evidence="6">
    <location>
        <begin position="496"/>
        <end position="513"/>
    </location>
</feature>
<sequence>MDQPPRPPPKDSDDDPSSFATAGPPSDRGYGYPLYMLPAAGNNTLAPTTAAAHGPVTPNSTQTTVSTPSAPFVEVETIPIPMPTPSAIPLISPSVGFPANNGRTDAIPESPYYPQQFPAHSPLLMPTPTPVSPAFPLSPTNAPPSPSAPYPPTPSVAGPSPVAMPAPVPMSSATSPPPSPMQMPTPTVSANRPSTAHLSFHRPSIASQGAASSTNTPNENLTSAEVIPIQVVGSTDQLNPNEPPSPTALQHAKSNDELRTQAAVNEHARVDYPMSMSEHELGARFGVGVELYFAFIRFTVVANVVLALLSLVVYLPKLTIDQHKWDGFGTLFSISFTRTITDFWKTANILQIIGSFIIPGVYWLHQGRMLAQARNEGRIKRHEGKFFVTADNVIRENVGVPWHELLWRRSLSFLLYVGLTALVYFGTAGLQSYSVNSQQSRMDEDGPDFVALTDWGISTLLTLINMLSMFICYRLTDFERYRFRERAWQISIAKAFLFRGVTTVAFFQAIYTSDPCAGGVKFFTLLITDLLIGNIFEQALPRFIAKVKSPWSNINALGDEENRPEFDIAAEYVELLYRQYLIYQGSALYPGLALLGAVSNVAEYFLDKYRMLRHSRRPTIVNRPIQDQLTIVLVVVA</sequence>
<feature type="transmembrane region" description="Helical" evidence="6">
    <location>
        <begin position="587"/>
        <end position="606"/>
    </location>
</feature>
<feature type="region of interest" description="Disordered" evidence="5">
    <location>
        <begin position="128"/>
        <end position="195"/>
    </location>
</feature>
<dbReference type="InterPro" id="IPR049452">
    <property type="entry name" value="Anoctamin_TM"/>
</dbReference>
<comment type="subcellular location">
    <subcellularLocation>
        <location evidence="1">Membrane</location>
        <topology evidence="1">Multi-pass membrane protein</topology>
    </subcellularLocation>
</comment>
<evidence type="ECO:0000256" key="2">
    <source>
        <dbReference type="ARBA" id="ARBA00022692"/>
    </source>
</evidence>
<evidence type="ECO:0000256" key="4">
    <source>
        <dbReference type="ARBA" id="ARBA00023136"/>
    </source>
</evidence>
<dbReference type="Proteomes" id="UP000193411">
    <property type="component" value="Unassembled WGS sequence"/>
</dbReference>
<feature type="non-terminal residue" evidence="8">
    <location>
        <position position="637"/>
    </location>
</feature>
<proteinExistence type="predicted"/>